<keyword evidence="1" id="KW-0812">Transmembrane</keyword>
<evidence type="ECO:0000256" key="1">
    <source>
        <dbReference type="SAM" id="Phobius"/>
    </source>
</evidence>
<name>A0A9J6RDX0_9BACI</name>
<feature type="transmembrane region" description="Helical" evidence="1">
    <location>
        <begin position="70"/>
        <end position="87"/>
    </location>
</feature>
<evidence type="ECO:0000313" key="2">
    <source>
        <dbReference type="EMBL" id="MCZ0703751.1"/>
    </source>
</evidence>
<dbReference type="RefSeq" id="WP_268780515.1">
    <property type="nucleotide sequence ID" value="NZ_JAPRAT010000021.1"/>
</dbReference>
<protein>
    <submittedName>
        <fullName evidence="2">Uncharacterized protein</fullName>
    </submittedName>
</protein>
<comment type="caution">
    <text evidence="2">The sequence shown here is derived from an EMBL/GenBank/DDBJ whole genome shotgun (WGS) entry which is preliminary data.</text>
</comment>
<accession>A0A9J6RDX0</accession>
<gene>
    <name evidence="2" type="ORF">OWO01_11015</name>
</gene>
<feature type="transmembrane region" description="Helical" evidence="1">
    <location>
        <begin position="7"/>
        <end position="25"/>
    </location>
</feature>
<proteinExistence type="predicted"/>
<sequence>MRKIAIQGLLLLFVMVLFVLVYYGFFTYPKYSGKAQFIPFPIISIFMLVLFLVVFFYGKYLLNVKIIHRIGLSVSVVVLFLLISIYIDYKYSHVLEHYYQRFPYTNLLHLSEYSKQPGNFMTVNQSLKKDGIQVHSLVEGNTDNLDSEIQGTSFSQMIYYVNEAFYVIFDWKKEIVVTSVDRSELPTLMSNKLDEKGSIIYYEGNFVTFRDELGETTKYKIVPVDNDFDFVDLSRSNRP</sequence>
<keyword evidence="1" id="KW-1133">Transmembrane helix</keyword>
<feature type="transmembrane region" description="Helical" evidence="1">
    <location>
        <begin position="37"/>
        <end position="58"/>
    </location>
</feature>
<reference evidence="2" key="1">
    <citation type="submission" date="2022-11" db="EMBL/GenBank/DDBJ databases">
        <title>WGS of Natronobacillus azotifigens 24KS-1, an anaerobic diazotrophic haloalkaliphile from soda-rich habitats.</title>
        <authorList>
            <person name="Sorokin D.Y."/>
            <person name="Merkel A.Y."/>
        </authorList>
    </citation>
    <scope>NUCLEOTIDE SEQUENCE</scope>
    <source>
        <strain evidence="2">24KS-1</strain>
    </source>
</reference>
<dbReference type="AlphaFoldDB" id="A0A9J6RDX0"/>
<evidence type="ECO:0000313" key="3">
    <source>
        <dbReference type="Proteomes" id="UP001084197"/>
    </source>
</evidence>
<keyword evidence="1" id="KW-0472">Membrane</keyword>
<dbReference type="Proteomes" id="UP001084197">
    <property type="component" value="Unassembled WGS sequence"/>
</dbReference>
<keyword evidence="3" id="KW-1185">Reference proteome</keyword>
<dbReference type="EMBL" id="JAPRAT010000021">
    <property type="protein sequence ID" value="MCZ0703751.1"/>
    <property type="molecule type" value="Genomic_DNA"/>
</dbReference>
<organism evidence="2 3">
    <name type="scientific">Natronobacillus azotifigens</name>
    <dbReference type="NCBI Taxonomy" id="472978"/>
    <lineage>
        <taxon>Bacteria</taxon>
        <taxon>Bacillati</taxon>
        <taxon>Bacillota</taxon>
        <taxon>Bacilli</taxon>
        <taxon>Bacillales</taxon>
        <taxon>Bacillaceae</taxon>
        <taxon>Natronobacillus</taxon>
    </lineage>
</organism>